<reference evidence="2 3" key="1">
    <citation type="submission" date="2020-08" db="EMBL/GenBank/DDBJ databases">
        <title>Genomic Encyclopedia of Type Strains, Phase III (KMG-III): the genomes of soil and plant-associated and newly described type strains.</title>
        <authorList>
            <person name="Whitman W."/>
        </authorList>
    </citation>
    <scope>NUCLEOTIDE SEQUENCE [LARGE SCALE GENOMIC DNA]</scope>
    <source>
        <strain evidence="2 3">CECT 7744</strain>
    </source>
</reference>
<dbReference type="InterPro" id="IPR009288">
    <property type="entry name" value="AIG2-like_dom"/>
</dbReference>
<dbReference type="InterPro" id="IPR036568">
    <property type="entry name" value="GGCT-like_sf"/>
</dbReference>
<name>A0A7W5HJA3_9GAMM</name>
<evidence type="ECO:0000259" key="1">
    <source>
        <dbReference type="Pfam" id="PF06094"/>
    </source>
</evidence>
<accession>A0A7W5HJA3</accession>
<dbReference type="GO" id="GO:0016740">
    <property type="term" value="F:transferase activity"/>
    <property type="evidence" value="ECO:0007669"/>
    <property type="project" value="UniProtKB-KW"/>
</dbReference>
<dbReference type="CDD" id="cd06661">
    <property type="entry name" value="GGCT_like"/>
    <property type="match status" value="1"/>
</dbReference>
<dbReference type="EMBL" id="JACHXR010000001">
    <property type="protein sequence ID" value="MBB3229212.1"/>
    <property type="molecule type" value="Genomic_DNA"/>
</dbReference>
<dbReference type="InterPro" id="IPR013024">
    <property type="entry name" value="GGCT-like"/>
</dbReference>
<proteinExistence type="predicted"/>
<dbReference type="Gene3D" id="3.10.490.10">
    <property type="entry name" value="Gamma-glutamyl cyclotransferase-like"/>
    <property type="match status" value="1"/>
</dbReference>
<dbReference type="RefSeq" id="WP_183381753.1">
    <property type="nucleotide sequence ID" value="NZ_JACHXR010000001.1"/>
</dbReference>
<organism evidence="2 3">
    <name type="scientific">Halomonas stenophila</name>
    <dbReference type="NCBI Taxonomy" id="795312"/>
    <lineage>
        <taxon>Bacteria</taxon>
        <taxon>Pseudomonadati</taxon>
        <taxon>Pseudomonadota</taxon>
        <taxon>Gammaproteobacteria</taxon>
        <taxon>Oceanospirillales</taxon>
        <taxon>Halomonadaceae</taxon>
        <taxon>Halomonas</taxon>
    </lineage>
</organism>
<evidence type="ECO:0000313" key="3">
    <source>
        <dbReference type="Proteomes" id="UP000518892"/>
    </source>
</evidence>
<feature type="domain" description="Gamma-glutamylcyclotransferase AIG2-like" evidence="1">
    <location>
        <begin position="14"/>
        <end position="126"/>
    </location>
</feature>
<protein>
    <submittedName>
        <fullName evidence="2">Gamma-glutamylcyclotransferase (GGCT)/AIG2-like uncharacterized protein YtfP</fullName>
    </submittedName>
</protein>
<dbReference type="Pfam" id="PF06094">
    <property type="entry name" value="GGACT"/>
    <property type="match status" value="1"/>
</dbReference>
<dbReference type="AlphaFoldDB" id="A0A7W5HJA3"/>
<keyword evidence="2" id="KW-0808">Transferase</keyword>
<sequence>MPSPAIAIERTPLVAVYGTLKRGLRNHHWLEGADFVGTDRLTDATLYDLGPYPGARLEPSRGVEIEVFRVDAALLADLDRLEDYRVRHPASGTYDRVVHPTAFGPAWLYLYNLDVAGCLAIREGGWGPRARRSVV</sequence>
<evidence type="ECO:0000313" key="2">
    <source>
        <dbReference type="EMBL" id="MBB3229212.1"/>
    </source>
</evidence>
<dbReference type="Proteomes" id="UP000518892">
    <property type="component" value="Unassembled WGS sequence"/>
</dbReference>
<comment type="caution">
    <text evidence="2">The sequence shown here is derived from an EMBL/GenBank/DDBJ whole genome shotgun (WGS) entry which is preliminary data.</text>
</comment>
<keyword evidence="3" id="KW-1185">Reference proteome</keyword>
<dbReference type="SUPFAM" id="SSF110857">
    <property type="entry name" value="Gamma-glutamyl cyclotransferase-like"/>
    <property type="match status" value="1"/>
</dbReference>
<gene>
    <name evidence="2" type="ORF">FHR97_000027</name>
</gene>